<evidence type="ECO:0000256" key="1">
    <source>
        <dbReference type="SAM" id="SignalP"/>
    </source>
</evidence>
<accession>A0ABV7Y672</accession>
<gene>
    <name evidence="2" type="ORF">ACFOUW_05645</name>
</gene>
<protein>
    <submittedName>
        <fullName evidence="2">Peptidase inhibitor family I36 protein</fullName>
    </submittedName>
</protein>
<organism evidence="2 3">
    <name type="scientific">Tenggerimyces flavus</name>
    <dbReference type="NCBI Taxonomy" id="1708749"/>
    <lineage>
        <taxon>Bacteria</taxon>
        <taxon>Bacillati</taxon>
        <taxon>Actinomycetota</taxon>
        <taxon>Actinomycetes</taxon>
        <taxon>Propionibacteriales</taxon>
        <taxon>Nocardioidaceae</taxon>
        <taxon>Tenggerimyces</taxon>
    </lineage>
</organism>
<comment type="caution">
    <text evidence="2">The sequence shown here is derived from an EMBL/GenBank/DDBJ whole genome shotgun (WGS) entry which is preliminary data.</text>
</comment>
<proteinExistence type="predicted"/>
<dbReference type="Pfam" id="PF03995">
    <property type="entry name" value="Inhibitor_I36"/>
    <property type="match status" value="1"/>
</dbReference>
<dbReference type="Proteomes" id="UP001595699">
    <property type="component" value="Unassembled WGS sequence"/>
</dbReference>
<feature type="chain" id="PRO_5046398585" evidence="1">
    <location>
        <begin position="32"/>
        <end position="118"/>
    </location>
</feature>
<keyword evidence="3" id="KW-1185">Reference proteome</keyword>
<name>A0ABV7Y672_9ACTN</name>
<feature type="signal peptide" evidence="1">
    <location>
        <begin position="1"/>
        <end position="31"/>
    </location>
</feature>
<reference evidence="3" key="1">
    <citation type="journal article" date="2019" name="Int. J. Syst. Evol. Microbiol.">
        <title>The Global Catalogue of Microorganisms (GCM) 10K type strain sequencing project: providing services to taxonomists for standard genome sequencing and annotation.</title>
        <authorList>
            <consortium name="The Broad Institute Genomics Platform"/>
            <consortium name="The Broad Institute Genome Sequencing Center for Infectious Disease"/>
            <person name="Wu L."/>
            <person name="Ma J."/>
        </authorList>
    </citation>
    <scope>NUCLEOTIDE SEQUENCE [LARGE SCALE GENOMIC DNA]</scope>
    <source>
        <strain evidence="3">CGMCC 4.7241</strain>
    </source>
</reference>
<dbReference type="RefSeq" id="WP_205122632.1">
    <property type="nucleotide sequence ID" value="NZ_JAFBCM010000001.1"/>
</dbReference>
<keyword evidence="1" id="KW-0732">Signal</keyword>
<evidence type="ECO:0000313" key="2">
    <source>
        <dbReference type="EMBL" id="MFC3760312.1"/>
    </source>
</evidence>
<sequence>MRIRKAAVAVGASLVLAATTTFVAVAIPAQAADSSCAQGQLCVWEGPNYTGTKHVNPPVTCEELPYVVRSAKNFTDKLVSYWWGEGCIDSGSTNEATWPGESQPSFFFEPRALGWYIA</sequence>
<dbReference type="EMBL" id="JBHRZH010000005">
    <property type="protein sequence ID" value="MFC3760312.1"/>
    <property type="molecule type" value="Genomic_DNA"/>
</dbReference>
<evidence type="ECO:0000313" key="3">
    <source>
        <dbReference type="Proteomes" id="UP001595699"/>
    </source>
</evidence>